<reference evidence="5" key="1">
    <citation type="submission" date="2017-02" db="EMBL/GenBank/DDBJ databases">
        <authorList>
            <person name="Varghese N."/>
            <person name="Submissions S."/>
        </authorList>
    </citation>
    <scope>NUCLEOTIDE SEQUENCE [LARGE SCALE GENOMIC DNA]</scope>
    <source>
        <strain evidence="5">USBA 833</strain>
    </source>
</reference>
<dbReference type="RefSeq" id="WP_078695913.1">
    <property type="nucleotide sequence ID" value="NZ_FUYH01000005.1"/>
</dbReference>
<comment type="similarity">
    <text evidence="1">Belongs to the peptidase U4 family.</text>
</comment>
<evidence type="ECO:0000313" key="4">
    <source>
        <dbReference type="EMBL" id="SKA83482.1"/>
    </source>
</evidence>
<dbReference type="GO" id="GO:0005886">
    <property type="term" value="C:plasma membrane"/>
    <property type="evidence" value="ECO:0007669"/>
    <property type="project" value="UniProtKB-SubCell"/>
</dbReference>
<evidence type="ECO:0000313" key="5">
    <source>
        <dbReference type="Proteomes" id="UP000190105"/>
    </source>
</evidence>
<protein>
    <recommendedName>
        <fullName evidence="1">Sporulation sigma-E factor-processing peptidase</fullName>
        <ecNumber evidence="1">3.4.23.-</ecNumber>
    </recommendedName>
    <alternativeName>
        <fullName evidence="1">Membrane-associated aspartic protease</fullName>
    </alternativeName>
    <alternativeName>
        <fullName evidence="1">Stage II sporulation protein GA</fullName>
    </alternativeName>
</protein>
<keyword evidence="3" id="KW-1133">Transmembrane helix</keyword>
<keyword evidence="1" id="KW-0378">Hydrolase</keyword>
<keyword evidence="5" id="KW-1185">Reference proteome</keyword>
<dbReference type="Pfam" id="PF03419">
    <property type="entry name" value="Peptidase_U4"/>
    <property type="match status" value="1"/>
</dbReference>
<dbReference type="NCBIfam" id="TIGR02854">
    <property type="entry name" value="spore_II_GA"/>
    <property type="match status" value="1"/>
</dbReference>
<dbReference type="AlphaFoldDB" id="A0A1T4X1M6"/>
<keyword evidence="1" id="KW-0064">Aspartyl protease</keyword>
<dbReference type="PIRSF" id="PIRSF018571">
    <property type="entry name" value="SpoIIGA"/>
    <property type="match status" value="1"/>
</dbReference>
<dbReference type="GO" id="GO:0030436">
    <property type="term" value="P:asexual sporulation"/>
    <property type="evidence" value="ECO:0007669"/>
    <property type="project" value="InterPro"/>
</dbReference>
<keyword evidence="1 3" id="KW-0472">Membrane</keyword>
<proteinExistence type="inferred from homology"/>
<keyword evidence="1" id="KW-0645">Protease</keyword>
<keyword evidence="3" id="KW-0812">Transmembrane</keyword>
<keyword evidence="1" id="KW-0749">Sporulation</keyword>
<dbReference type="OrthoDB" id="2690199at2"/>
<feature type="transmembrane region" description="Helical" evidence="3">
    <location>
        <begin position="60"/>
        <end position="79"/>
    </location>
</feature>
<evidence type="ECO:0000256" key="1">
    <source>
        <dbReference type="PIRNR" id="PIRNR018571"/>
    </source>
</evidence>
<dbReference type="Proteomes" id="UP000190105">
    <property type="component" value="Unassembled WGS sequence"/>
</dbReference>
<feature type="active site" evidence="2">
    <location>
        <position position="179"/>
    </location>
</feature>
<comment type="function">
    <text evidence="1">Probable aspartic protease that is responsible for the proteolytic cleavage of the RNA polymerase sigma E factor (SigE/spoIIGB) to yield the active peptide in the mother cell during sporulation. Responds to a signal from the forespore that is triggered by the extracellular signal protein SpoIIR.</text>
</comment>
<feature type="transmembrane region" description="Helical" evidence="3">
    <location>
        <begin position="6"/>
        <end position="24"/>
    </location>
</feature>
<name>A0A1T4X1M6_9CLOT</name>
<feature type="transmembrane region" description="Helical" evidence="3">
    <location>
        <begin position="36"/>
        <end position="54"/>
    </location>
</feature>
<dbReference type="InterPro" id="IPR005081">
    <property type="entry name" value="SpoIIGA"/>
</dbReference>
<dbReference type="STRING" id="1147123.SAMN05443428_10593"/>
<evidence type="ECO:0000256" key="2">
    <source>
        <dbReference type="PIRSR" id="PIRSR018571-1"/>
    </source>
</evidence>
<evidence type="ECO:0000256" key="3">
    <source>
        <dbReference type="SAM" id="Phobius"/>
    </source>
</evidence>
<dbReference type="EMBL" id="FUYH01000005">
    <property type="protein sequence ID" value="SKA83482.1"/>
    <property type="molecule type" value="Genomic_DNA"/>
</dbReference>
<organism evidence="4 5">
    <name type="scientific">Caloramator quimbayensis</name>
    <dbReference type="NCBI Taxonomy" id="1147123"/>
    <lineage>
        <taxon>Bacteria</taxon>
        <taxon>Bacillati</taxon>
        <taxon>Bacillota</taxon>
        <taxon>Clostridia</taxon>
        <taxon>Eubacteriales</taxon>
        <taxon>Clostridiaceae</taxon>
        <taxon>Caloramator</taxon>
    </lineage>
</organism>
<feature type="transmembrane region" description="Helical" evidence="3">
    <location>
        <begin position="131"/>
        <end position="150"/>
    </location>
</feature>
<keyword evidence="1" id="KW-1003">Cell membrane</keyword>
<gene>
    <name evidence="4" type="ORF">SAMN05443428_10593</name>
</gene>
<dbReference type="GO" id="GO:0004190">
    <property type="term" value="F:aspartic-type endopeptidase activity"/>
    <property type="evidence" value="ECO:0007669"/>
    <property type="project" value="UniProtKB-KW"/>
</dbReference>
<dbReference type="GO" id="GO:0006508">
    <property type="term" value="P:proteolysis"/>
    <property type="evidence" value="ECO:0007669"/>
    <property type="project" value="UniProtKB-KW"/>
</dbReference>
<dbReference type="GO" id="GO:0030435">
    <property type="term" value="P:sporulation resulting in formation of a cellular spore"/>
    <property type="evidence" value="ECO:0007669"/>
    <property type="project" value="UniProtKB-KW"/>
</dbReference>
<accession>A0A1T4X1M6</accession>
<feature type="transmembrane region" description="Helical" evidence="3">
    <location>
        <begin position="91"/>
        <end position="111"/>
    </location>
</feature>
<dbReference type="EC" id="3.4.23.-" evidence="1"/>
<comment type="subcellular location">
    <subcellularLocation>
        <location evidence="1">Cell membrane</location>
    </subcellularLocation>
</comment>
<sequence length="297" mass="34313">MGDVVYIDVLLLENFFMNYLLIYLLKRLCKYKTKEWKMILASLFGAFYVIFIFYPDFQFLYCLLMKFLMSIIMLIIAFTPRKIRDILKIVILFYIEAFIIGGSILAIFYLTYKEIDIASGTFLLTNISSNYIIIGILIAIILVKIGFDYLENFYGTEKNKIEIQIILDNKRCSITALIDTGNTLKDPVTNVPVIVVYQKSLLDIFPDELKKCIADDYDYESITKIIISSQLKSRIRIIPYRALGTENGILIAIRADMAIVKYKNKCNVIEEPIIALYNKPISVYGDYQALAYPEILK</sequence>